<accession>A7NQK2</accession>
<gene>
    <name evidence="1" type="ordered locus">Rcas_3809</name>
</gene>
<evidence type="ECO:0000313" key="2">
    <source>
        <dbReference type="Proteomes" id="UP000000263"/>
    </source>
</evidence>
<dbReference type="AlphaFoldDB" id="A7NQK2"/>
<organism evidence="1 2">
    <name type="scientific">Roseiflexus castenholzii (strain DSM 13941 / HLO8)</name>
    <dbReference type="NCBI Taxonomy" id="383372"/>
    <lineage>
        <taxon>Bacteria</taxon>
        <taxon>Bacillati</taxon>
        <taxon>Chloroflexota</taxon>
        <taxon>Chloroflexia</taxon>
        <taxon>Chloroflexales</taxon>
        <taxon>Roseiflexineae</taxon>
        <taxon>Roseiflexaceae</taxon>
        <taxon>Roseiflexus</taxon>
    </lineage>
</organism>
<dbReference type="SUPFAM" id="SSF48452">
    <property type="entry name" value="TPR-like"/>
    <property type="match status" value="1"/>
</dbReference>
<dbReference type="KEGG" id="rca:Rcas_3809"/>
<evidence type="ECO:0000313" key="1">
    <source>
        <dbReference type="EMBL" id="ABU59848.1"/>
    </source>
</evidence>
<dbReference type="OrthoDB" id="2380776at2"/>
<dbReference type="Gene3D" id="1.25.40.10">
    <property type="entry name" value="Tetratricopeptide repeat domain"/>
    <property type="match status" value="1"/>
</dbReference>
<dbReference type="HOGENOM" id="CLU_679175_0_0_0"/>
<protein>
    <submittedName>
        <fullName evidence="1">Uncharacterized protein</fullName>
    </submittedName>
</protein>
<dbReference type="EMBL" id="CP000804">
    <property type="protein sequence ID" value="ABU59848.1"/>
    <property type="molecule type" value="Genomic_DNA"/>
</dbReference>
<dbReference type="RefSeq" id="WP_012122271.1">
    <property type="nucleotide sequence ID" value="NC_009767.1"/>
</dbReference>
<dbReference type="eggNOG" id="COG0457">
    <property type="taxonomic scope" value="Bacteria"/>
</dbReference>
<name>A7NQK2_ROSCS</name>
<dbReference type="STRING" id="383372.Rcas_3809"/>
<proteinExistence type="predicted"/>
<reference evidence="1 2" key="1">
    <citation type="submission" date="2007-08" db="EMBL/GenBank/DDBJ databases">
        <title>Complete sequence of Roseiflexus castenholzii DSM 13941.</title>
        <authorList>
            <consortium name="US DOE Joint Genome Institute"/>
            <person name="Copeland A."/>
            <person name="Lucas S."/>
            <person name="Lapidus A."/>
            <person name="Barry K."/>
            <person name="Glavina del Rio T."/>
            <person name="Dalin E."/>
            <person name="Tice H."/>
            <person name="Pitluck S."/>
            <person name="Thompson L.S."/>
            <person name="Brettin T."/>
            <person name="Bruce D."/>
            <person name="Detter J.C."/>
            <person name="Han C."/>
            <person name="Tapia R."/>
            <person name="Schmutz J."/>
            <person name="Larimer F."/>
            <person name="Land M."/>
            <person name="Hauser L."/>
            <person name="Kyrpides N."/>
            <person name="Mikhailova N."/>
            <person name="Bryant D.A."/>
            <person name="Hanada S."/>
            <person name="Tsukatani Y."/>
            <person name="Richardson P."/>
        </authorList>
    </citation>
    <scope>NUCLEOTIDE SEQUENCE [LARGE SCALE GENOMIC DNA]</scope>
    <source>
        <strain evidence="2">DSM 13941 / HLO8</strain>
    </source>
</reference>
<keyword evidence="2" id="KW-1185">Reference proteome</keyword>
<sequence length="405" mass="44507">MAHLSLRPQPLGIFPAPTGYLVIPPVAGAEEVCAALLAGHTPEHMPDALRFYTLALVDDRESAWRALAYDSSPEAHYNRFVLHSDPDIYPYLRKQLRGDLAALLDFVAYMVGLRDAPPDADAVCGEIAACILPAHAADALARQQYDAAIAALQRAVEEVRHISPLFAAQLLDRLATIHAGISQSAAALQALRDAVKLAGGGRRLDLRAYLALRLGMLCQDLAHGQRNLLIEANTWFEEALRCCSIESDPDLYALAHYRLALTILALAPAGNGDQILRERAIQSLRESLRVYTCDTHYEQWLNAQVTLANALRISFVASPANHLIEAVRLYDEALASRDQECDPIWYGRLLANQGNALFHLGDFARARDRLIRARAIFLAHRDYGAAALLDEALVEIECRGLGVRG</sequence>
<dbReference type="Proteomes" id="UP000000263">
    <property type="component" value="Chromosome"/>
</dbReference>
<dbReference type="InterPro" id="IPR011990">
    <property type="entry name" value="TPR-like_helical_dom_sf"/>
</dbReference>